<gene>
    <name evidence="2" type="ORF">DVS28_a5019</name>
</gene>
<sequence length="60" mass="6378">MRSPGDQGHTPRQIDRGHVRSPFVGSGHPAAPGLAIRTLTTNLDKRQGFSGQLSKGQRSG</sequence>
<evidence type="ECO:0000313" key="3">
    <source>
        <dbReference type="Proteomes" id="UP000264006"/>
    </source>
</evidence>
<dbReference type="AlphaFoldDB" id="A0A346Y5C9"/>
<protein>
    <submittedName>
        <fullName evidence="2">Uncharacterized protein</fullName>
    </submittedName>
</protein>
<dbReference type="EMBL" id="CP031165">
    <property type="protein sequence ID" value="AXV09676.1"/>
    <property type="molecule type" value="Genomic_DNA"/>
</dbReference>
<organism evidence="2 3">
    <name type="scientific">Euzebya pacifica</name>
    <dbReference type="NCBI Taxonomy" id="1608957"/>
    <lineage>
        <taxon>Bacteria</taxon>
        <taxon>Bacillati</taxon>
        <taxon>Actinomycetota</taxon>
        <taxon>Nitriliruptoria</taxon>
        <taxon>Euzebyales</taxon>
    </lineage>
</organism>
<feature type="region of interest" description="Disordered" evidence="1">
    <location>
        <begin position="1"/>
        <end position="33"/>
    </location>
</feature>
<evidence type="ECO:0000256" key="1">
    <source>
        <dbReference type="SAM" id="MobiDB-lite"/>
    </source>
</evidence>
<dbReference type="KEGG" id="euz:DVS28_a5019"/>
<dbReference type="Proteomes" id="UP000264006">
    <property type="component" value="Chromosome"/>
</dbReference>
<proteinExistence type="predicted"/>
<keyword evidence="3" id="KW-1185">Reference proteome</keyword>
<reference evidence="2 3" key="1">
    <citation type="submission" date="2018-09" db="EMBL/GenBank/DDBJ databases">
        <title>Complete genome sequence of Euzebya sp. DY32-46 isolated from seawater of Pacific Ocean.</title>
        <authorList>
            <person name="Xu L."/>
            <person name="Wu Y.-H."/>
            <person name="Xu X.-W."/>
        </authorList>
    </citation>
    <scope>NUCLEOTIDE SEQUENCE [LARGE SCALE GENOMIC DNA]</scope>
    <source>
        <strain evidence="2 3">DY32-46</strain>
    </source>
</reference>
<evidence type="ECO:0000313" key="2">
    <source>
        <dbReference type="EMBL" id="AXV09676.1"/>
    </source>
</evidence>
<accession>A0A346Y5C9</accession>
<name>A0A346Y5C9_9ACTN</name>